<dbReference type="AlphaFoldDB" id="A0A5R9FSS7"/>
<evidence type="ECO:0000313" key="2">
    <source>
        <dbReference type="Proteomes" id="UP000305906"/>
    </source>
</evidence>
<proteinExistence type="predicted"/>
<dbReference type="RefSeq" id="WP_138046078.1">
    <property type="nucleotide sequence ID" value="NZ_VBZC01000017.1"/>
</dbReference>
<accession>A0A5R9FSS7</accession>
<evidence type="ECO:0000313" key="1">
    <source>
        <dbReference type="EMBL" id="TLS44920.1"/>
    </source>
</evidence>
<keyword evidence="2" id="KW-1185">Reference proteome</keyword>
<organism evidence="1 2">
    <name type="scientific">Streptomyces montanus</name>
    <dbReference type="NCBI Taxonomy" id="2580423"/>
    <lineage>
        <taxon>Bacteria</taxon>
        <taxon>Bacillati</taxon>
        <taxon>Actinomycetota</taxon>
        <taxon>Actinomycetes</taxon>
        <taxon>Kitasatosporales</taxon>
        <taxon>Streptomycetaceae</taxon>
        <taxon>Streptomyces</taxon>
    </lineage>
</organism>
<name>A0A5R9FSS7_9ACTN</name>
<protein>
    <submittedName>
        <fullName evidence="1">Uncharacterized protein</fullName>
    </submittedName>
</protein>
<dbReference type="Proteomes" id="UP000305906">
    <property type="component" value="Unassembled WGS sequence"/>
</dbReference>
<sequence length="61" mass="6687">MSDERNYTHGRIEAVAASVQVSPVQTTAAYYLLDDLMAVVREHGVQLTNFDAFTDLPAACL</sequence>
<dbReference type="EMBL" id="VBZC01000017">
    <property type="protein sequence ID" value="TLS44920.1"/>
    <property type="molecule type" value="Genomic_DNA"/>
</dbReference>
<comment type="caution">
    <text evidence="1">The sequence shown here is derived from an EMBL/GenBank/DDBJ whole genome shotgun (WGS) entry which is preliminary data.</text>
</comment>
<reference evidence="1 2" key="1">
    <citation type="submission" date="2019-05" db="EMBL/GenBank/DDBJ databases">
        <title>Streptomyces sp. NEAU-C151, a novel actinomycete isolated from soil.</title>
        <authorList>
            <person name="Han L."/>
            <person name="Jiang H."/>
        </authorList>
    </citation>
    <scope>NUCLEOTIDE SEQUENCE [LARGE SCALE GENOMIC DNA]</scope>
    <source>
        <strain evidence="1 2">NEAU-C151</strain>
    </source>
</reference>
<gene>
    <name evidence="1" type="ORF">FE633_17390</name>
</gene>